<feature type="transmembrane region" description="Helical" evidence="1">
    <location>
        <begin position="128"/>
        <end position="147"/>
    </location>
</feature>
<feature type="transmembrane region" description="Helical" evidence="1">
    <location>
        <begin position="6"/>
        <end position="22"/>
    </location>
</feature>
<dbReference type="AlphaFoldDB" id="A0A2J8B3U5"/>
<sequence>MPSLLLIINIILVVIAIIIWLNGYKAIRLFLIVSGGFCGYIAAAYINRLLMFNDLKLLILTVAAVAIGAALFNFAYHAAFVLGGGFIGVYFVFRYSQMLGQASTVERYLIGAAVGIILGVLLRKSFIIFGTAWVGSVGVVFYTLKLLRLSDIDIGAYLPQIITENFTIFLLLLPLPLALIGAKVQYNSLRGKHND</sequence>
<accession>A0A2J8B3U5</accession>
<name>A0A2J8B3U5_9FIRM</name>
<keyword evidence="1" id="KW-0812">Transmembrane</keyword>
<protein>
    <recommendedName>
        <fullName evidence="4">DUF4203 domain-containing protein</fullName>
    </recommendedName>
</protein>
<dbReference type="RefSeq" id="WP_102892186.1">
    <property type="nucleotide sequence ID" value="NZ_NBZD01000001.1"/>
</dbReference>
<evidence type="ECO:0000313" key="3">
    <source>
        <dbReference type="Proteomes" id="UP000236394"/>
    </source>
</evidence>
<comment type="caution">
    <text evidence="2">The sequence shown here is derived from an EMBL/GenBank/DDBJ whole genome shotgun (WGS) entry which is preliminary data.</text>
</comment>
<evidence type="ECO:0000256" key="1">
    <source>
        <dbReference type="SAM" id="Phobius"/>
    </source>
</evidence>
<evidence type="ECO:0008006" key="4">
    <source>
        <dbReference type="Google" id="ProtNLM"/>
    </source>
</evidence>
<feature type="transmembrane region" description="Helical" evidence="1">
    <location>
        <begin position="62"/>
        <end position="93"/>
    </location>
</feature>
<organism evidence="2 3">
    <name type="scientific">Mageeibacillus indolicus</name>
    <dbReference type="NCBI Taxonomy" id="884684"/>
    <lineage>
        <taxon>Bacteria</taxon>
        <taxon>Bacillati</taxon>
        <taxon>Bacillota</taxon>
        <taxon>Clostridia</taxon>
        <taxon>Eubacteriales</taxon>
        <taxon>Oscillospiraceae</taxon>
        <taxon>Mageeibacillus</taxon>
    </lineage>
</organism>
<keyword evidence="1" id="KW-1133">Transmembrane helix</keyword>
<reference evidence="3" key="1">
    <citation type="submission" date="2017-04" db="EMBL/GenBank/DDBJ databases">
        <authorList>
            <person name="Bumgarner R.E."/>
            <person name="Fredricks D.N."/>
            <person name="Srinivasan S."/>
        </authorList>
    </citation>
    <scope>NUCLEOTIDE SEQUENCE [LARGE SCALE GENOMIC DNA]</scope>
    <source>
        <strain evidence="3">KA00405</strain>
    </source>
</reference>
<dbReference type="EMBL" id="NBZD01000001">
    <property type="protein sequence ID" value="PNH19443.1"/>
    <property type="molecule type" value="Genomic_DNA"/>
</dbReference>
<feature type="transmembrane region" description="Helical" evidence="1">
    <location>
        <begin position="29"/>
        <end position="50"/>
    </location>
</feature>
<keyword evidence="1" id="KW-0472">Membrane</keyword>
<proteinExistence type="predicted"/>
<feature type="transmembrane region" description="Helical" evidence="1">
    <location>
        <begin position="105"/>
        <end position="122"/>
    </location>
</feature>
<gene>
    <name evidence="2" type="ORF">B7R76_00715</name>
</gene>
<feature type="transmembrane region" description="Helical" evidence="1">
    <location>
        <begin position="168"/>
        <end position="186"/>
    </location>
</feature>
<dbReference type="Proteomes" id="UP000236394">
    <property type="component" value="Unassembled WGS sequence"/>
</dbReference>
<evidence type="ECO:0000313" key="2">
    <source>
        <dbReference type="EMBL" id="PNH19443.1"/>
    </source>
</evidence>